<name>A5AYJ5_VITVI</name>
<dbReference type="CDD" id="cd09272">
    <property type="entry name" value="RNase_HI_RT_Ty1"/>
    <property type="match status" value="1"/>
</dbReference>
<dbReference type="EMBL" id="AM440282">
    <property type="protein sequence ID" value="CAN73928.1"/>
    <property type="molecule type" value="Genomic_DNA"/>
</dbReference>
<reference evidence="1" key="1">
    <citation type="journal article" date="2007" name="PLoS ONE">
        <title>The first genome sequence of an elite grapevine cultivar (Pinot noir Vitis vinifera L.): coping with a highly heterozygous genome.</title>
        <authorList>
            <person name="Velasco R."/>
            <person name="Zharkikh A."/>
            <person name="Troggio M."/>
            <person name="Cartwright D.A."/>
            <person name="Cestaro A."/>
            <person name="Pruss D."/>
            <person name="Pindo M."/>
            <person name="FitzGerald L.M."/>
            <person name="Vezzulli S."/>
            <person name="Reid J."/>
            <person name="Malacarne G."/>
            <person name="Iliev D."/>
            <person name="Coppola G."/>
            <person name="Wardell B."/>
            <person name="Micheletti D."/>
            <person name="Macalma T."/>
            <person name="Facci M."/>
            <person name="Mitchell J.T."/>
            <person name="Perazzolli M."/>
            <person name="Eldredge G."/>
            <person name="Gatto P."/>
            <person name="Oyzerski R."/>
            <person name="Moretto M."/>
            <person name="Gutin N."/>
            <person name="Stefanini M."/>
            <person name="Chen Y."/>
            <person name="Segala C."/>
            <person name="Davenport C."/>
            <person name="Dematte L."/>
            <person name="Mraz A."/>
            <person name="Battilana J."/>
            <person name="Stormo K."/>
            <person name="Costa F."/>
            <person name="Tao Q."/>
            <person name="Si-Ammour A."/>
            <person name="Harkins T."/>
            <person name="Lackey A."/>
            <person name="Perbost C."/>
            <person name="Taillon B."/>
            <person name="Stella A."/>
            <person name="Solovyev V."/>
            <person name="Fawcett J.A."/>
            <person name="Sterck L."/>
            <person name="Vandepoele K."/>
            <person name="Grando S.M."/>
            <person name="Toppo S."/>
            <person name="Moser C."/>
            <person name="Lanchbury J."/>
            <person name="Bogden R."/>
            <person name="Skolnick M."/>
            <person name="Sgaramella V."/>
            <person name="Bhatnagar S.K."/>
            <person name="Fontana P."/>
            <person name="Gutin A."/>
            <person name="Van de Peer Y."/>
            <person name="Salamini F."/>
            <person name="Viola R."/>
        </authorList>
    </citation>
    <scope>NUCLEOTIDE SEQUENCE</scope>
</reference>
<accession>A5AYJ5</accession>
<protein>
    <recommendedName>
        <fullName evidence="2">Mitochondrial protein</fullName>
    </recommendedName>
</protein>
<evidence type="ECO:0000313" key="1">
    <source>
        <dbReference type="EMBL" id="CAN73928.1"/>
    </source>
</evidence>
<organism evidence="1">
    <name type="scientific">Vitis vinifera</name>
    <name type="common">Grape</name>
    <dbReference type="NCBI Taxonomy" id="29760"/>
    <lineage>
        <taxon>Eukaryota</taxon>
        <taxon>Viridiplantae</taxon>
        <taxon>Streptophyta</taxon>
        <taxon>Embryophyta</taxon>
        <taxon>Tracheophyta</taxon>
        <taxon>Spermatophyta</taxon>
        <taxon>Magnoliopsida</taxon>
        <taxon>eudicotyledons</taxon>
        <taxon>Gunneridae</taxon>
        <taxon>Pentapetalae</taxon>
        <taxon>rosids</taxon>
        <taxon>Vitales</taxon>
        <taxon>Vitaceae</taxon>
        <taxon>Viteae</taxon>
        <taxon>Vitis</taxon>
    </lineage>
</organism>
<gene>
    <name evidence="1" type="ORF">VITISV_013262</name>
</gene>
<evidence type="ECO:0008006" key="2">
    <source>
        <dbReference type="Google" id="ProtNLM"/>
    </source>
</evidence>
<proteinExistence type="predicted"/>
<sequence>MSNNGPPRNYCGAPEVNLKTCAKGTKWRVYRSTFGYCTFLGGNLVTWRSKKHNVVARSSVEAEFRAMTPEESPRILVHVMDDNNGLVSSGTSRRETPGSIGSFLSTPKTTVCSEEFVRVEKAPRPRQSRRPFHPFSQLPQRCCPLEMTLRSSIIGKNPLDPTRTEQRLLSLESTPFWELKKSLKEAPPSSTDSTWARSTTFATWASSPTPWQPKGCGPKAQPVNRNYLKHRSAESCACSIEFWMPAQTTS</sequence>
<dbReference type="AlphaFoldDB" id="A5AYJ5"/>